<reference evidence="2 3" key="1">
    <citation type="journal article" date="2013" name="Proc. Natl. Acad. Sci. U.S.A.">
        <title>The king cobra genome reveals dynamic gene evolution and adaptation in the snake venom system.</title>
        <authorList>
            <person name="Vonk F.J."/>
            <person name="Casewell N.R."/>
            <person name="Henkel C.V."/>
            <person name="Heimberg A.M."/>
            <person name="Jansen H.J."/>
            <person name="McCleary R.J."/>
            <person name="Kerkkamp H.M."/>
            <person name="Vos R.A."/>
            <person name="Guerreiro I."/>
            <person name="Calvete J.J."/>
            <person name="Wuster W."/>
            <person name="Woods A.E."/>
            <person name="Logan J.M."/>
            <person name="Harrison R.A."/>
            <person name="Castoe T.A."/>
            <person name="de Koning A.P."/>
            <person name="Pollock D.D."/>
            <person name="Yandell M."/>
            <person name="Calderon D."/>
            <person name="Renjifo C."/>
            <person name="Currier R.B."/>
            <person name="Salgado D."/>
            <person name="Pla D."/>
            <person name="Sanz L."/>
            <person name="Hyder A.S."/>
            <person name="Ribeiro J.M."/>
            <person name="Arntzen J.W."/>
            <person name="van den Thillart G.E."/>
            <person name="Boetzer M."/>
            <person name="Pirovano W."/>
            <person name="Dirks R.P."/>
            <person name="Spaink H.P."/>
            <person name="Duboule D."/>
            <person name="McGlinn E."/>
            <person name="Kini R.M."/>
            <person name="Richardson M.K."/>
        </authorList>
    </citation>
    <scope>NUCLEOTIDE SEQUENCE</scope>
    <source>
        <tissue evidence="2">Blood</tissue>
    </source>
</reference>
<gene>
    <name evidence="2" type="ORF">L345_13829</name>
</gene>
<keyword evidence="3" id="KW-1185">Reference proteome</keyword>
<feature type="non-terminal residue" evidence="2">
    <location>
        <position position="1"/>
    </location>
</feature>
<dbReference type="Proteomes" id="UP000018936">
    <property type="component" value="Unassembled WGS sequence"/>
</dbReference>
<name>V8NDT4_OPHHA</name>
<evidence type="ECO:0000313" key="2">
    <source>
        <dbReference type="EMBL" id="ETE60429.1"/>
    </source>
</evidence>
<protein>
    <submittedName>
        <fullName evidence="2">Uncharacterized protein</fullName>
    </submittedName>
</protein>
<feature type="region of interest" description="Disordered" evidence="1">
    <location>
        <begin position="1"/>
        <end position="22"/>
    </location>
</feature>
<sequence length="198" mass="21569">MLATPTPGHAPPPRPAKAKHKPDAALNEIDHKITKVSSSVETARPELMKKCCHLLRLAHMILTSFIALQAKAKGWDQLAKAVKSYASMNCCRKRDGSLVEPWDVPVREKNGKVAFLLGATAAAGSSILTSLRLTQSSLLPRLVNEDPDCWGQVADSVKRLERAFDPDRLKLDSAFPPSEVGKMRTQVVGGKRPTLQTA</sequence>
<dbReference type="Gene3D" id="1.10.1410.20">
    <property type="entry name" value="2'-5'-oligoadenylate synthetase 1, domain 2"/>
    <property type="match status" value="1"/>
</dbReference>
<evidence type="ECO:0000313" key="3">
    <source>
        <dbReference type="Proteomes" id="UP000018936"/>
    </source>
</evidence>
<dbReference type="EMBL" id="AZIM01004680">
    <property type="protein sequence ID" value="ETE60429.1"/>
    <property type="molecule type" value="Genomic_DNA"/>
</dbReference>
<proteinExistence type="predicted"/>
<organism evidence="2 3">
    <name type="scientific">Ophiophagus hannah</name>
    <name type="common">King cobra</name>
    <name type="synonym">Naja hannah</name>
    <dbReference type="NCBI Taxonomy" id="8665"/>
    <lineage>
        <taxon>Eukaryota</taxon>
        <taxon>Metazoa</taxon>
        <taxon>Chordata</taxon>
        <taxon>Craniata</taxon>
        <taxon>Vertebrata</taxon>
        <taxon>Euteleostomi</taxon>
        <taxon>Lepidosauria</taxon>
        <taxon>Squamata</taxon>
        <taxon>Bifurcata</taxon>
        <taxon>Unidentata</taxon>
        <taxon>Episquamata</taxon>
        <taxon>Toxicofera</taxon>
        <taxon>Serpentes</taxon>
        <taxon>Colubroidea</taxon>
        <taxon>Elapidae</taxon>
        <taxon>Elapinae</taxon>
        <taxon>Ophiophagus</taxon>
    </lineage>
</organism>
<accession>V8NDT4</accession>
<comment type="caution">
    <text evidence="2">The sequence shown here is derived from an EMBL/GenBank/DDBJ whole genome shotgun (WGS) entry which is preliminary data.</text>
</comment>
<dbReference type="AlphaFoldDB" id="V8NDT4"/>
<evidence type="ECO:0000256" key="1">
    <source>
        <dbReference type="SAM" id="MobiDB-lite"/>
    </source>
</evidence>